<protein>
    <submittedName>
        <fullName evidence="3">Uncharacterized protein</fullName>
    </submittedName>
</protein>
<organism evidence="3 4">
    <name type="scientific">Klebsiella quasipneumoniae</name>
    <dbReference type="NCBI Taxonomy" id="1463165"/>
    <lineage>
        <taxon>Bacteria</taxon>
        <taxon>Pseudomonadati</taxon>
        <taxon>Pseudomonadota</taxon>
        <taxon>Gammaproteobacteria</taxon>
        <taxon>Enterobacterales</taxon>
        <taxon>Enterobacteriaceae</taxon>
        <taxon>Klebsiella/Raoultella group</taxon>
        <taxon>Klebsiella</taxon>
        <taxon>Klebsiella pneumoniae complex</taxon>
    </lineage>
</organism>
<dbReference type="SUPFAM" id="SSF116734">
    <property type="entry name" value="DNA methylase specificity domain"/>
    <property type="match status" value="1"/>
</dbReference>
<dbReference type="AlphaFoldDB" id="A0ABD7NC23"/>
<sequence>MKHISIDISELNDNRVLSPEYWISKNIAASHSGSVSLGDLFFLSKKTTSCISSDGFVFDTANSHMGLINILKGESKERVSNKKMLSEGCVIISRLRPYLKQVTYIPQGFMNKLGVSSIWGSTEYYPLLPKDHGLNPAFLVPYLLSDDVQAILSKAATGGHHPRFNEDLLMSLKVSEEILDKADKASLKVINIINSNLDSQLSMARILTSHW</sequence>
<evidence type="ECO:0000256" key="1">
    <source>
        <dbReference type="ARBA" id="ARBA00022747"/>
    </source>
</evidence>
<evidence type="ECO:0000256" key="2">
    <source>
        <dbReference type="ARBA" id="ARBA00023125"/>
    </source>
</evidence>
<keyword evidence="2" id="KW-0238">DNA-binding</keyword>
<name>A0ABD7NC23_9ENTR</name>
<accession>A0ABD7NC23</accession>
<dbReference type="GO" id="GO:0003677">
    <property type="term" value="F:DNA binding"/>
    <property type="evidence" value="ECO:0007669"/>
    <property type="project" value="UniProtKB-KW"/>
</dbReference>
<comment type="caution">
    <text evidence="3">The sequence shown here is derived from an EMBL/GenBank/DDBJ whole genome shotgun (WGS) entry which is preliminary data.</text>
</comment>
<dbReference type="RefSeq" id="WP_142367454.1">
    <property type="nucleotide sequence ID" value="NZ_UFBM01000089.1"/>
</dbReference>
<proteinExistence type="predicted"/>
<gene>
    <name evidence="3" type="ORF">SAMEA23995918_05532</name>
</gene>
<dbReference type="InterPro" id="IPR044946">
    <property type="entry name" value="Restrct_endonuc_typeI_TRD_sf"/>
</dbReference>
<dbReference type="Gene3D" id="3.90.220.20">
    <property type="entry name" value="DNA methylase specificity domains"/>
    <property type="match status" value="1"/>
</dbReference>
<dbReference type="GO" id="GO:0009307">
    <property type="term" value="P:DNA restriction-modification system"/>
    <property type="evidence" value="ECO:0007669"/>
    <property type="project" value="UniProtKB-KW"/>
</dbReference>
<dbReference type="Proteomes" id="UP000252079">
    <property type="component" value="Unassembled WGS sequence"/>
</dbReference>
<dbReference type="EMBL" id="UFBM01000089">
    <property type="protein sequence ID" value="SSG10595.1"/>
    <property type="molecule type" value="Genomic_DNA"/>
</dbReference>
<evidence type="ECO:0000313" key="3">
    <source>
        <dbReference type="EMBL" id="SSG10595.1"/>
    </source>
</evidence>
<reference evidence="3 4" key="1">
    <citation type="submission" date="2018-07" db="EMBL/GenBank/DDBJ databases">
        <authorList>
            <consortium name="Pathogen Informatics"/>
        </authorList>
    </citation>
    <scope>NUCLEOTIDE SEQUENCE [LARGE SCALE GENOMIC DNA]</scope>
    <source>
        <strain evidence="3 4">4300STDY6636950</strain>
    </source>
</reference>
<evidence type="ECO:0000313" key="4">
    <source>
        <dbReference type="Proteomes" id="UP000252079"/>
    </source>
</evidence>
<keyword evidence="1" id="KW-0680">Restriction system</keyword>